<sequence>MRRSVPAHGQTKPNLGANLISKADIILKRRHVDLILFRILFRAAFCVRRAGACRTRTVARRGMEKSGPSDRIIAKPSLRDRARALR</sequence>
<evidence type="ECO:0000313" key="2">
    <source>
        <dbReference type="EMBL" id="RII38010.1"/>
    </source>
</evidence>
<feature type="region of interest" description="Disordered" evidence="1">
    <location>
        <begin position="64"/>
        <end position="86"/>
    </location>
</feature>
<proteinExistence type="predicted"/>
<dbReference type="Proteomes" id="UP000265848">
    <property type="component" value="Unassembled WGS sequence"/>
</dbReference>
<dbReference type="AlphaFoldDB" id="A0A399IYE9"/>
<dbReference type="EMBL" id="QWJJ01000012">
    <property type="protein sequence ID" value="RII38010.1"/>
    <property type="molecule type" value="Genomic_DNA"/>
</dbReference>
<organism evidence="2 3">
    <name type="scientific">Pseudooceanicola sediminis</name>
    <dbReference type="NCBI Taxonomy" id="2211117"/>
    <lineage>
        <taxon>Bacteria</taxon>
        <taxon>Pseudomonadati</taxon>
        <taxon>Pseudomonadota</taxon>
        <taxon>Alphaproteobacteria</taxon>
        <taxon>Rhodobacterales</taxon>
        <taxon>Paracoccaceae</taxon>
        <taxon>Pseudooceanicola</taxon>
    </lineage>
</organism>
<evidence type="ECO:0000313" key="3">
    <source>
        <dbReference type="Proteomes" id="UP000265848"/>
    </source>
</evidence>
<reference evidence="2 3" key="1">
    <citation type="submission" date="2018-08" db="EMBL/GenBank/DDBJ databases">
        <title>Pseudooceanicola sediminis CY03 in the family Rhodobacteracea.</title>
        <authorList>
            <person name="Zhang Y.-J."/>
        </authorList>
    </citation>
    <scope>NUCLEOTIDE SEQUENCE [LARGE SCALE GENOMIC DNA]</scope>
    <source>
        <strain evidence="2 3">CY03</strain>
    </source>
</reference>
<comment type="caution">
    <text evidence="2">The sequence shown here is derived from an EMBL/GenBank/DDBJ whole genome shotgun (WGS) entry which is preliminary data.</text>
</comment>
<feature type="compositionally biased region" description="Basic and acidic residues" evidence="1">
    <location>
        <begin position="77"/>
        <end position="86"/>
    </location>
</feature>
<evidence type="ECO:0000256" key="1">
    <source>
        <dbReference type="SAM" id="MobiDB-lite"/>
    </source>
</evidence>
<accession>A0A399IYE9</accession>
<gene>
    <name evidence="2" type="ORF">DL237_13775</name>
</gene>
<protein>
    <submittedName>
        <fullName evidence="2">Uncharacterized protein</fullName>
    </submittedName>
</protein>
<keyword evidence="3" id="KW-1185">Reference proteome</keyword>
<name>A0A399IYE9_9RHOB</name>